<gene>
    <name evidence="1" type="ORF">B296_00020052</name>
</gene>
<name>A0A426XXL0_ENSVE</name>
<proteinExistence type="predicted"/>
<protein>
    <submittedName>
        <fullName evidence="1">Uncharacterized protein</fullName>
    </submittedName>
</protein>
<organism evidence="1 2">
    <name type="scientific">Ensete ventricosum</name>
    <name type="common">Abyssinian banana</name>
    <name type="synonym">Musa ensete</name>
    <dbReference type="NCBI Taxonomy" id="4639"/>
    <lineage>
        <taxon>Eukaryota</taxon>
        <taxon>Viridiplantae</taxon>
        <taxon>Streptophyta</taxon>
        <taxon>Embryophyta</taxon>
        <taxon>Tracheophyta</taxon>
        <taxon>Spermatophyta</taxon>
        <taxon>Magnoliopsida</taxon>
        <taxon>Liliopsida</taxon>
        <taxon>Zingiberales</taxon>
        <taxon>Musaceae</taxon>
        <taxon>Ensete</taxon>
    </lineage>
</organism>
<evidence type="ECO:0000313" key="2">
    <source>
        <dbReference type="Proteomes" id="UP000287651"/>
    </source>
</evidence>
<dbReference type="EMBL" id="AMZH03016550">
    <property type="protein sequence ID" value="RRT44298.1"/>
    <property type="molecule type" value="Genomic_DNA"/>
</dbReference>
<accession>A0A426XXL0</accession>
<reference evidence="1 2" key="1">
    <citation type="journal article" date="2014" name="Agronomy (Basel)">
        <title>A Draft Genome Sequence for Ensete ventricosum, the Drought-Tolerant Tree Against Hunger.</title>
        <authorList>
            <person name="Harrison J."/>
            <person name="Moore K.A."/>
            <person name="Paszkiewicz K."/>
            <person name="Jones T."/>
            <person name="Grant M."/>
            <person name="Ambacheew D."/>
            <person name="Muzemil S."/>
            <person name="Studholme D.J."/>
        </authorList>
    </citation>
    <scope>NUCLEOTIDE SEQUENCE [LARGE SCALE GENOMIC DNA]</scope>
</reference>
<comment type="caution">
    <text evidence="1">The sequence shown here is derived from an EMBL/GenBank/DDBJ whole genome shotgun (WGS) entry which is preliminary data.</text>
</comment>
<evidence type="ECO:0000313" key="1">
    <source>
        <dbReference type="EMBL" id="RRT44298.1"/>
    </source>
</evidence>
<sequence length="233" mass="25518">MLDRRSIEVTAQQASSPVVVMKETAERVSGSRFCEAKAPWEARKTNGGGVGEIDTCGVLGLDLEQTMTWIPRKSSSYGARVEAKRWRKLDPSTSSSAVTDLYRNEEKGEAPVPANVLPHRDEEFEGTNALARDVRSMFCSCGAETGDAVKGDGEVKVQIITKSILGVVLQPVGRVVDTRSSRIAGAVRSMEPWVVGRAVVVGVCWWRIWCLPSRCVWPPSLLSKHSLVQARVH</sequence>
<dbReference type="AlphaFoldDB" id="A0A426XXL0"/>
<dbReference type="Proteomes" id="UP000287651">
    <property type="component" value="Unassembled WGS sequence"/>
</dbReference>